<feature type="compositionally biased region" description="Basic residues" evidence="1">
    <location>
        <begin position="261"/>
        <end position="272"/>
    </location>
</feature>
<sequence length="272" mass="30538">MNGTHVIQNRPMYRGKSFKDGNLPKTSKKSPKTKSTTNKYIDLAKKVTSKGNGQDLQDLESVEQVEAVEVIDEDTSVIREVKHVQKRIKNVRESIQLSSSLSQPSLWNDNCLSAVKNCVNEWRSIVYYHGDQTREREKIGEDYNEETCELLPDDEWSKSTALQIFNLIQMALQTGPLSGGKPGYFKRCGADVAGLAKEFLKSVIGNAIILDASSLEKELRFSTNQKESIEKWMRDAEKAVVANKSPSKSALKLQSQAVGKNSKKKNKKGNRR</sequence>
<organism evidence="2">
    <name type="scientific">Chaetoceros debilis</name>
    <dbReference type="NCBI Taxonomy" id="122233"/>
    <lineage>
        <taxon>Eukaryota</taxon>
        <taxon>Sar</taxon>
        <taxon>Stramenopiles</taxon>
        <taxon>Ochrophyta</taxon>
        <taxon>Bacillariophyta</taxon>
        <taxon>Coscinodiscophyceae</taxon>
        <taxon>Chaetocerotophycidae</taxon>
        <taxon>Chaetocerotales</taxon>
        <taxon>Chaetocerotaceae</taxon>
        <taxon>Chaetoceros</taxon>
    </lineage>
</organism>
<reference evidence="2" key="1">
    <citation type="submission" date="2021-01" db="EMBL/GenBank/DDBJ databases">
        <authorList>
            <person name="Corre E."/>
            <person name="Pelletier E."/>
            <person name="Niang G."/>
            <person name="Scheremetjew M."/>
            <person name="Finn R."/>
            <person name="Kale V."/>
            <person name="Holt S."/>
            <person name="Cochrane G."/>
            <person name="Meng A."/>
            <person name="Brown T."/>
            <person name="Cohen L."/>
        </authorList>
    </citation>
    <scope>NUCLEOTIDE SEQUENCE</scope>
    <source>
        <strain evidence="2">MM31A-1</strain>
    </source>
</reference>
<dbReference type="AlphaFoldDB" id="A0A7S3VGJ5"/>
<feature type="region of interest" description="Disordered" evidence="1">
    <location>
        <begin position="1"/>
        <end position="37"/>
    </location>
</feature>
<protein>
    <submittedName>
        <fullName evidence="2">Uncharacterized protein</fullName>
    </submittedName>
</protein>
<proteinExistence type="predicted"/>
<feature type="region of interest" description="Disordered" evidence="1">
    <location>
        <begin position="241"/>
        <end position="272"/>
    </location>
</feature>
<accession>A0A7S3VGJ5</accession>
<evidence type="ECO:0000313" key="2">
    <source>
        <dbReference type="EMBL" id="CAE0478936.1"/>
    </source>
</evidence>
<evidence type="ECO:0000256" key="1">
    <source>
        <dbReference type="SAM" id="MobiDB-lite"/>
    </source>
</evidence>
<name>A0A7S3VGJ5_9STRA</name>
<dbReference type="EMBL" id="HBIO01031050">
    <property type="protein sequence ID" value="CAE0478936.1"/>
    <property type="molecule type" value="Transcribed_RNA"/>
</dbReference>
<gene>
    <name evidence="2" type="ORF">CDEB00056_LOCUS23789</name>
</gene>
<feature type="compositionally biased region" description="Polar residues" evidence="1">
    <location>
        <begin position="244"/>
        <end position="258"/>
    </location>
</feature>